<protein>
    <recommendedName>
        <fullName evidence="4">Lipoprotein</fullName>
    </recommendedName>
</protein>
<dbReference type="PROSITE" id="PS51257">
    <property type="entry name" value="PROKAR_LIPOPROTEIN"/>
    <property type="match status" value="1"/>
</dbReference>
<dbReference type="Proteomes" id="UP000004080">
    <property type="component" value="Unassembled WGS sequence"/>
</dbReference>
<comment type="caution">
    <text evidence="2">The sequence shown here is derived from an EMBL/GenBank/DDBJ whole genome shotgun (WGS) entry which is preliminary data.</text>
</comment>
<sequence length="242" mass="27505">MNKKMWVSFAVTGSIVLSGCSMNEKTIVSKQKTNDTAKHELKSNEKTEAAPAQEKKTFPEEVNYEKLPEIYDTLAPEAQLGTVNALLYKVTVTFDMSIGNAEVLIQNGINQNIVDSVKYSLKKSEGQYDQKLRKQVALAYQLLNQSDLSDQKGIKKLIDTHKDYMKIVDQMIGIIHKLSVKNAGASRKKMNHLKLEYLEQAKKNAIQFNLLVQHSSLDQKKYQDFTLKELKKINKEMASDME</sequence>
<accession>I8J1G0</accession>
<dbReference type="AlphaFoldDB" id="I8J1G0"/>
<dbReference type="PATRIC" id="fig|1196324.3.peg.2047"/>
<evidence type="ECO:0008006" key="4">
    <source>
        <dbReference type="Google" id="ProtNLM"/>
    </source>
</evidence>
<name>I8J1G0_9BACL</name>
<proteinExistence type="predicted"/>
<evidence type="ECO:0000313" key="3">
    <source>
        <dbReference type="Proteomes" id="UP000004080"/>
    </source>
</evidence>
<keyword evidence="3" id="KW-1185">Reference proteome</keyword>
<gene>
    <name evidence="2" type="ORF">A374_10023</name>
</gene>
<reference evidence="2 3" key="1">
    <citation type="journal article" date="2012" name="J. Bacteriol.">
        <title>Genome of Bacillus macauensis ZFHKF-1, a Long-Chain-Forming Bacterium.</title>
        <authorList>
            <person name="Cai L."/>
            <person name="Zhang T."/>
        </authorList>
    </citation>
    <scope>NUCLEOTIDE SEQUENCE [LARGE SCALE GENOMIC DNA]</scope>
    <source>
        <strain evidence="2 3">ZFHKF-1</strain>
    </source>
</reference>
<dbReference type="RefSeq" id="WP_007202091.1">
    <property type="nucleotide sequence ID" value="NZ_AKKV01000025.1"/>
</dbReference>
<feature type="compositionally biased region" description="Basic and acidic residues" evidence="1">
    <location>
        <begin position="32"/>
        <end position="58"/>
    </location>
</feature>
<evidence type="ECO:0000256" key="1">
    <source>
        <dbReference type="SAM" id="MobiDB-lite"/>
    </source>
</evidence>
<evidence type="ECO:0000313" key="2">
    <source>
        <dbReference type="EMBL" id="EIT85566.1"/>
    </source>
</evidence>
<organism evidence="2 3">
    <name type="scientific">Fictibacillus macauensis ZFHKF-1</name>
    <dbReference type="NCBI Taxonomy" id="1196324"/>
    <lineage>
        <taxon>Bacteria</taxon>
        <taxon>Bacillati</taxon>
        <taxon>Bacillota</taxon>
        <taxon>Bacilli</taxon>
        <taxon>Bacillales</taxon>
        <taxon>Fictibacillaceae</taxon>
        <taxon>Fictibacillus</taxon>
    </lineage>
</organism>
<feature type="region of interest" description="Disordered" evidence="1">
    <location>
        <begin position="31"/>
        <end position="58"/>
    </location>
</feature>
<dbReference type="EMBL" id="AKKV01000025">
    <property type="protein sequence ID" value="EIT85566.1"/>
    <property type="molecule type" value="Genomic_DNA"/>
</dbReference>